<gene>
    <name evidence="2" type="ORF">PGLA2088_LOCUS11759</name>
</gene>
<feature type="region of interest" description="Disordered" evidence="1">
    <location>
        <begin position="1"/>
        <end position="21"/>
    </location>
</feature>
<protein>
    <submittedName>
        <fullName evidence="2">Uncharacterized protein</fullName>
    </submittedName>
</protein>
<dbReference type="AlphaFoldDB" id="A0A813IR78"/>
<evidence type="ECO:0000256" key="1">
    <source>
        <dbReference type="SAM" id="MobiDB-lite"/>
    </source>
</evidence>
<name>A0A813IR78_POLGL</name>
<accession>A0A813IR78</accession>
<dbReference type="Proteomes" id="UP000626109">
    <property type="component" value="Unassembled WGS sequence"/>
</dbReference>
<dbReference type="EMBL" id="CAJNNW010013717">
    <property type="protein sequence ID" value="CAE8655694.1"/>
    <property type="molecule type" value="Genomic_DNA"/>
</dbReference>
<reference evidence="2" key="1">
    <citation type="submission" date="2021-02" db="EMBL/GenBank/DDBJ databases">
        <authorList>
            <person name="Dougan E. K."/>
            <person name="Rhodes N."/>
            <person name="Thang M."/>
            <person name="Chan C."/>
        </authorList>
    </citation>
    <scope>NUCLEOTIDE SEQUENCE</scope>
</reference>
<evidence type="ECO:0000313" key="2">
    <source>
        <dbReference type="EMBL" id="CAE8655694.1"/>
    </source>
</evidence>
<comment type="caution">
    <text evidence="2">The sequence shown here is derived from an EMBL/GenBank/DDBJ whole genome shotgun (WGS) entry which is preliminary data.</text>
</comment>
<evidence type="ECO:0000313" key="3">
    <source>
        <dbReference type="Proteomes" id="UP000626109"/>
    </source>
</evidence>
<sequence>MHELAATQHLRRLETGSESDALPKQIRVAGMAKSTDVSKASEPCKSRKFIMQRSTFAGLCCLWPNGCSKEAHRAAIGTQDGRHMGGVVPSARREGRPTCSEALMAQAAALGGEAVRRLGEDTIGRLRFAGHHLQALAASCQMLRSLAGQKVCTMLASCQRKTADHFHRACWNGDWCNIRGGHARKQWEILSNVDFVQRL</sequence>
<proteinExistence type="predicted"/>
<organism evidence="2 3">
    <name type="scientific">Polarella glacialis</name>
    <name type="common">Dinoflagellate</name>
    <dbReference type="NCBI Taxonomy" id="89957"/>
    <lineage>
        <taxon>Eukaryota</taxon>
        <taxon>Sar</taxon>
        <taxon>Alveolata</taxon>
        <taxon>Dinophyceae</taxon>
        <taxon>Suessiales</taxon>
        <taxon>Suessiaceae</taxon>
        <taxon>Polarella</taxon>
    </lineage>
</organism>